<name>A0A0S7BS27_9CHLR</name>
<evidence type="ECO:0000313" key="2">
    <source>
        <dbReference type="EMBL" id="GAP40494.1"/>
    </source>
</evidence>
<keyword evidence="3" id="KW-1185">Reference proteome</keyword>
<gene>
    <name evidence="2" type="ORF">ATC1_13470</name>
</gene>
<evidence type="ECO:0000313" key="3">
    <source>
        <dbReference type="Proteomes" id="UP000053370"/>
    </source>
</evidence>
<sequence>MKEFVLLVYTSSHAIGIEKKLKNLGVPCKLSSIPRNLSSDCGICVRFDEIGLKTVEDLVKTLPFDIQEIVALES</sequence>
<dbReference type="Pfam" id="PF11823">
    <property type="entry name" value="Se_S_carrier"/>
    <property type="match status" value="1"/>
</dbReference>
<feature type="domain" description="Putative Se/S carrier protein-like" evidence="1">
    <location>
        <begin position="5"/>
        <end position="70"/>
    </location>
</feature>
<dbReference type="RefSeq" id="WP_062279825.1">
    <property type="nucleotide sequence ID" value="NZ_DF968181.1"/>
</dbReference>
<dbReference type="EMBL" id="DF968181">
    <property type="protein sequence ID" value="GAP40494.1"/>
    <property type="molecule type" value="Genomic_DNA"/>
</dbReference>
<proteinExistence type="predicted"/>
<evidence type="ECO:0000259" key="1">
    <source>
        <dbReference type="Pfam" id="PF11823"/>
    </source>
</evidence>
<protein>
    <recommendedName>
        <fullName evidence="1">Putative Se/S carrier protein-like domain-containing protein</fullName>
    </recommendedName>
</protein>
<dbReference type="OrthoDB" id="3192849at2"/>
<dbReference type="AlphaFoldDB" id="A0A0S7BS27"/>
<dbReference type="STRING" id="1678840.ATC1_13470"/>
<accession>A0A0S7BS27</accession>
<dbReference type="InterPro" id="IPR021778">
    <property type="entry name" value="Se/S_carrier-like"/>
</dbReference>
<dbReference type="Proteomes" id="UP000053370">
    <property type="component" value="Unassembled WGS sequence"/>
</dbReference>
<organism evidence="2">
    <name type="scientific">Flexilinea flocculi</name>
    <dbReference type="NCBI Taxonomy" id="1678840"/>
    <lineage>
        <taxon>Bacteria</taxon>
        <taxon>Bacillati</taxon>
        <taxon>Chloroflexota</taxon>
        <taxon>Anaerolineae</taxon>
        <taxon>Anaerolineales</taxon>
        <taxon>Anaerolineaceae</taxon>
        <taxon>Flexilinea</taxon>
    </lineage>
</organism>
<reference evidence="2" key="1">
    <citation type="journal article" date="2015" name="Genome Announc.">
        <title>Draft Genome Sequence of Anaerolineae Strain TC1, a Novel Isolate from a Methanogenic Wastewater Treatment System.</title>
        <authorList>
            <person name="Matsuura N."/>
            <person name="Tourlousse D.M."/>
            <person name="Sun L."/>
            <person name="Toyonaga M."/>
            <person name="Kuroda K."/>
            <person name="Ohashi A."/>
            <person name="Cruz R."/>
            <person name="Yamaguchi T."/>
            <person name="Sekiguchi Y."/>
        </authorList>
    </citation>
    <scope>NUCLEOTIDE SEQUENCE [LARGE SCALE GENOMIC DNA]</scope>
    <source>
        <strain evidence="2">TC1</strain>
    </source>
</reference>